<keyword evidence="1" id="KW-1133">Transmembrane helix</keyword>
<evidence type="ECO:0000313" key="2">
    <source>
        <dbReference type="EMBL" id="MBA9026080.1"/>
    </source>
</evidence>
<comment type="caution">
    <text evidence="2">The sequence shown here is derived from an EMBL/GenBank/DDBJ whole genome shotgun (WGS) entry which is preliminary data.</text>
</comment>
<evidence type="ECO:0000313" key="3">
    <source>
        <dbReference type="Proteomes" id="UP000626697"/>
    </source>
</evidence>
<evidence type="ECO:0000256" key="1">
    <source>
        <dbReference type="SAM" id="Phobius"/>
    </source>
</evidence>
<feature type="transmembrane region" description="Helical" evidence="1">
    <location>
        <begin position="6"/>
        <end position="28"/>
    </location>
</feature>
<keyword evidence="3" id="KW-1185">Reference proteome</keyword>
<keyword evidence="1" id="KW-0812">Transmembrane</keyword>
<name>A0ABR6CM24_9BACI</name>
<keyword evidence="1" id="KW-0472">Membrane</keyword>
<gene>
    <name evidence="2" type="ORF">HNP81_001365</name>
</gene>
<reference evidence="2 3" key="1">
    <citation type="submission" date="2020-08" db="EMBL/GenBank/DDBJ databases">
        <title>Genomic Encyclopedia of Type Strains, Phase IV (KMG-IV): sequencing the most valuable type-strain genomes for metagenomic binning, comparative biology and taxonomic classification.</title>
        <authorList>
            <person name="Goeker M."/>
        </authorList>
    </citation>
    <scope>NUCLEOTIDE SEQUENCE [LARGE SCALE GENOMIC DNA]</scope>
    <source>
        <strain evidence="2 3">DSM 105481</strain>
    </source>
</reference>
<sequence>MYIIKLRMVWIIPNVLCYLIFVGLNKLYDQVNDEQIKQTAMELIETEEDSKYRKKDLSVWK</sequence>
<proteinExistence type="predicted"/>
<protein>
    <submittedName>
        <fullName evidence="2">Membrane protein</fullName>
    </submittedName>
</protein>
<dbReference type="Proteomes" id="UP000626697">
    <property type="component" value="Unassembled WGS sequence"/>
</dbReference>
<dbReference type="RefSeq" id="WP_182502025.1">
    <property type="nucleotide sequence ID" value="NZ_JACJHX010000003.1"/>
</dbReference>
<dbReference type="EMBL" id="JACJHX010000003">
    <property type="protein sequence ID" value="MBA9026080.1"/>
    <property type="molecule type" value="Genomic_DNA"/>
</dbReference>
<accession>A0ABR6CM24</accession>
<organism evidence="2 3">
    <name type="scientific">Peribacillus huizhouensis</name>
    <dbReference type="NCBI Taxonomy" id="1501239"/>
    <lineage>
        <taxon>Bacteria</taxon>
        <taxon>Bacillati</taxon>
        <taxon>Bacillota</taxon>
        <taxon>Bacilli</taxon>
        <taxon>Bacillales</taxon>
        <taxon>Bacillaceae</taxon>
        <taxon>Peribacillus</taxon>
    </lineage>
</organism>